<proteinExistence type="predicted"/>
<feature type="chain" id="PRO_5038969583" description="Lipocalin-like domain-containing protein" evidence="1">
    <location>
        <begin position="29"/>
        <end position="187"/>
    </location>
</feature>
<name>A0A0R2B8Y6_SECCO</name>
<reference evidence="2 3" key="1">
    <citation type="journal article" date="2015" name="Genome Announc.">
        <title>Expanding the biotechnology potential of lactobacilli through comparative genomics of 213 strains and associated genera.</title>
        <authorList>
            <person name="Sun Z."/>
            <person name="Harris H.M."/>
            <person name="McCann A."/>
            <person name="Guo C."/>
            <person name="Argimon S."/>
            <person name="Zhang W."/>
            <person name="Yang X."/>
            <person name="Jeffery I.B."/>
            <person name="Cooney J.C."/>
            <person name="Kagawa T.F."/>
            <person name="Liu W."/>
            <person name="Song Y."/>
            <person name="Salvetti E."/>
            <person name="Wrobel A."/>
            <person name="Rasinkangas P."/>
            <person name="Parkhill J."/>
            <person name="Rea M.C."/>
            <person name="O'Sullivan O."/>
            <person name="Ritari J."/>
            <person name="Douillard F.P."/>
            <person name="Paul Ross R."/>
            <person name="Yang R."/>
            <person name="Briner A.E."/>
            <person name="Felis G.E."/>
            <person name="de Vos W.M."/>
            <person name="Barrangou R."/>
            <person name="Klaenhammer T.R."/>
            <person name="Caufield P.W."/>
            <person name="Cui Y."/>
            <person name="Zhang H."/>
            <person name="O'Toole P.W."/>
        </authorList>
    </citation>
    <scope>NUCLEOTIDE SEQUENCE [LARGE SCALE GENOMIC DNA]</scope>
    <source>
        <strain evidence="2 3">DSM 20515</strain>
    </source>
</reference>
<sequence length="187" mass="20410">MKKKQTKALLYSLVAVLAIFLAACGKQSQSKSNESASFKNEPTTSKTSDVKSTVLKGDGFWYLVGSINGKSNSGMEAIAFDSDTGKATMYNVDKYYMSYGNAQKANALNKEGTVNYSFKQNSNNQTVITLSGKMSGVPFDETLTVKTKTRGKNKNKTLNISGYKAVRDVDSDKTNIVFVRAYAPKTK</sequence>
<organism evidence="2 3">
    <name type="scientific">Secundilactobacillus collinoides DSM 20515 = JCM 1123</name>
    <dbReference type="NCBI Taxonomy" id="1423733"/>
    <lineage>
        <taxon>Bacteria</taxon>
        <taxon>Bacillati</taxon>
        <taxon>Bacillota</taxon>
        <taxon>Bacilli</taxon>
        <taxon>Lactobacillales</taxon>
        <taxon>Lactobacillaceae</taxon>
        <taxon>Secundilactobacillus</taxon>
    </lineage>
</organism>
<accession>A0A0R2B8Y6</accession>
<gene>
    <name evidence="2" type="ORF">FC82_GL002074</name>
</gene>
<evidence type="ECO:0000313" key="2">
    <source>
        <dbReference type="EMBL" id="KRM75917.1"/>
    </source>
</evidence>
<dbReference type="Proteomes" id="UP000051845">
    <property type="component" value="Unassembled WGS sequence"/>
</dbReference>
<keyword evidence="1" id="KW-0732">Signal</keyword>
<dbReference type="PATRIC" id="fig|1423733.4.peg.2177"/>
<dbReference type="PROSITE" id="PS51257">
    <property type="entry name" value="PROKAR_LIPOPROTEIN"/>
    <property type="match status" value="1"/>
</dbReference>
<dbReference type="RefSeq" id="WP_054758758.1">
    <property type="nucleotide sequence ID" value="NZ_AYYR01000043.1"/>
</dbReference>
<feature type="signal peptide" evidence="1">
    <location>
        <begin position="1"/>
        <end position="28"/>
    </location>
</feature>
<comment type="caution">
    <text evidence="2">The sequence shown here is derived from an EMBL/GenBank/DDBJ whole genome shotgun (WGS) entry which is preliminary data.</text>
</comment>
<protein>
    <recommendedName>
        <fullName evidence="4">Lipocalin-like domain-containing protein</fullName>
    </recommendedName>
</protein>
<evidence type="ECO:0008006" key="4">
    <source>
        <dbReference type="Google" id="ProtNLM"/>
    </source>
</evidence>
<dbReference type="EMBL" id="AYYR01000043">
    <property type="protein sequence ID" value="KRM75917.1"/>
    <property type="molecule type" value="Genomic_DNA"/>
</dbReference>
<dbReference type="AlphaFoldDB" id="A0A0R2B8Y6"/>
<evidence type="ECO:0000256" key="1">
    <source>
        <dbReference type="SAM" id="SignalP"/>
    </source>
</evidence>
<evidence type="ECO:0000313" key="3">
    <source>
        <dbReference type="Proteomes" id="UP000051845"/>
    </source>
</evidence>